<sequence>MLNHQGNLQLIHFIEKGEFIDKQKLHNIKPFTALDHLKFAQITHYYRILGGAKTLSCPLTMLHFTRTTQTQYFGDIQYKCLQQTEDLSEHLIYRGTDCQPYSETSLQYKMQQTSANELQNPYQMV</sequence>
<gene>
    <name evidence="1" type="ORF">XELAEV_18018078mg</name>
</gene>
<evidence type="ECO:0000313" key="2">
    <source>
        <dbReference type="Proteomes" id="UP000694892"/>
    </source>
</evidence>
<reference evidence="2" key="1">
    <citation type="journal article" date="2016" name="Nature">
        <title>Genome evolution in the allotetraploid frog Xenopus laevis.</title>
        <authorList>
            <person name="Session A.M."/>
            <person name="Uno Y."/>
            <person name="Kwon T."/>
            <person name="Chapman J.A."/>
            <person name="Toyoda A."/>
            <person name="Takahashi S."/>
            <person name="Fukui A."/>
            <person name="Hikosaka A."/>
            <person name="Suzuki A."/>
            <person name="Kondo M."/>
            <person name="van Heeringen S.J."/>
            <person name="Quigley I."/>
            <person name="Heinz S."/>
            <person name="Ogino H."/>
            <person name="Ochi H."/>
            <person name="Hellsten U."/>
            <person name="Lyons J.B."/>
            <person name="Simakov O."/>
            <person name="Putnam N."/>
            <person name="Stites J."/>
            <person name="Kuroki Y."/>
            <person name="Tanaka T."/>
            <person name="Michiue T."/>
            <person name="Watanabe M."/>
            <person name="Bogdanovic O."/>
            <person name="Lister R."/>
            <person name="Georgiou G."/>
            <person name="Paranjpe S.S."/>
            <person name="van Kruijsbergen I."/>
            <person name="Shu S."/>
            <person name="Carlson J."/>
            <person name="Kinoshita T."/>
            <person name="Ohta Y."/>
            <person name="Mawaribuchi S."/>
            <person name="Jenkins J."/>
            <person name="Grimwood J."/>
            <person name="Schmutz J."/>
            <person name="Mitros T."/>
            <person name="Mozaffari S.V."/>
            <person name="Suzuki Y."/>
            <person name="Haramoto Y."/>
            <person name="Yamamoto T.S."/>
            <person name="Takagi C."/>
            <person name="Heald R."/>
            <person name="Miller K."/>
            <person name="Haudenschild C."/>
            <person name="Kitzman J."/>
            <person name="Nakayama T."/>
            <person name="Izutsu Y."/>
            <person name="Robert J."/>
            <person name="Fortriede J."/>
            <person name="Burns K."/>
            <person name="Lotay V."/>
            <person name="Karimi K."/>
            <person name="Yasuoka Y."/>
            <person name="Dichmann D.S."/>
            <person name="Flajnik M.F."/>
            <person name="Houston D.W."/>
            <person name="Shendure J."/>
            <person name="DuPasquier L."/>
            <person name="Vize P.D."/>
            <person name="Zorn A.M."/>
            <person name="Ito M."/>
            <person name="Marcotte E.M."/>
            <person name="Wallingford J.B."/>
            <person name="Ito Y."/>
            <person name="Asashima M."/>
            <person name="Ueno N."/>
            <person name="Matsuda Y."/>
            <person name="Veenstra G.J."/>
            <person name="Fujiyama A."/>
            <person name="Harland R.M."/>
            <person name="Taira M."/>
            <person name="Rokhsar D.S."/>
        </authorList>
    </citation>
    <scope>NUCLEOTIDE SEQUENCE [LARGE SCALE GENOMIC DNA]</scope>
    <source>
        <strain evidence="2">J</strain>
    </source>
</reference>
<dbReference type="AlphaFoldDB" id="A0A974DF45"/>
<organism evidence="1 2">
    <name type="scientific">Xenopus laevis</name>
    <name type="common">African clawed frog</name>
    <dbReference type="NCBI Taxonomy" id="8355"/>
    <lineage>
        <taxon>Eukaryota</taxon>
        <taxon>Metazoa</taxon>
        <taxon>Chordata</taxon>
        <taxon>Craniata</taxon>
        <taxon>Vertebrata</taxon>
        <taxon>Euteleostomi</taxon>
        <taxon>Amphibia</taxon>
        <taxon>Batrachia</taxon>
        <taxon>Anura</taxon>
        <taxon>Pipoidea</taxon>
        <taxon>Pipidae</taxon>
        <taxon>Xenopodinae</taxon>
        <taxon>Xenopus</taxon>
        <taxon>Xenopus</taxon>
    </lineage>
</organism>
<protein>
    <submittedName>
        <fullName evidence="1">Uncharacterized protein</fullName>
    </submittedName>
</protein>
<accession>A0A974DF45</accession>
<proteinExistence type="predicted"/>
<evidence type="ECO:0000313" key="1">
    <source>
        <dbReference type="EMBL" id="OCT89457.1"/>
    </source>
</evidence>
<name>A0A974DF45_XENLA</name>
<dbReference type="Proteomes" id="UP000694892">
    <property type="component" value="Chromosome 3L"/>
</dbReference>
<dbReference type="EMBL" id="CM004470">
    <property type="protein sequence ID" value="OCT89457.1"/>
    <property type="molecule type" value="Genomic_DNA"/>
</dbReference>